<dbReference type="OrthoDB" id="436496at2759"/>
<evidence type="ECO:0000259" key="14">
    <source>
        <dbReference type="PROSITE" id="PS01033"/>
    </source>
</evidence>
<dbReference type="GO" id="GO:0005344">
    <property type="term" value="F:oxygen carrier activity"/>
    <property type="evidence" value="ECO:0007669"/>
    <property type="project" value="UniProtKB-KW"/>
</dbReference>
<keyword evidence="13" id="KW-0561">Oxygen transport</keyword>
<evidence type="ECO:0000256" key="6">
    <source>
        <dbReference type="ARBA" id="ARBA00022723"/>
    </source>
</evidence>
<keyword evidence="4" id="KW-0963">Cytoplasm</keyword>
<dbReference type="GO" id="GO:0005829">
    <property type="term" value="C:cytosol"/>
    <property type="evidence" value="ECO:0007669"/>
    <property type="project" value="UniProtKB-SubCell"/>
</dbReference>
<dbReference type="GO" id="GO:0019825">
    <property type="term" value="F:oxygen binding"/>
    <property type="evidence" value="ECO:0007669"/>
    <property type="project" value="InterPro"/>
</dbReference>
<dbReference type="GO" id="GO:0005759">
    <property type="term" value="C:mitochondrial matrix"/>
    <property type="evidence" value="ECO:0007669"/>
    <property type="project" value="UniProtKB-SubCell"/>
</dbReference>
<dbReference type="AlphaFoldDB" id="A0A8B8DM56"/>
<organism evidence="15 16">
    <name type="scientific">Crassostrea virginica</name>
    <name type="common">Eastern oyster</name>
    <dbReference type="NCBI Taxonomy" id="6565"/>
    <lineage>
        <taxon>Eukaryota</taxon>
        <taxon>Metazoa</taxon>
        <taxon>Spiralia</taxon>
        <taxon>Lophotrochozoa</taxon>
        <taxon>Mollusca</taxon>
        <taxon>Bivalvia</taxon>
        <taxon>Autobranchia</taxon>
        <taxon>Pteriomorphia</taxon>
        <taxon>Ostreida</taxon>
        <taxon>Ostreoidea</taxon>
        <taxon>Ostreidae</taxon>
        <taxon>Crassostrea</taxon>
    </lineage>
</organism>
<keyword evidence="8" id="KW-0408">Iron</keyword>
<dbReference type="SUPFAM" id="SSF46458">
    <property type="entry name" value="Globin-like"/>
    <property type="match status" value="1"/>
</dbReference>
<accession>A0A8B8DM56</accession>
<dbReference type="PANTHER" id="PTHR46458:SF19">
    <property type="entry name" value="NEUROGLOBIN"/>
    <property type="match status" value="1"/>
</dbReference>
<dbReference type="InterPro" id="IPR050532">
    <property type="entry name" value="Globin-like_OT"/>
</dbReference>
<evidence type="ECO:0000256" key="12">
    <source>
        <dbReference type="ARBA" id="ARBA00048118"/>
    </source>
</evidence>
<dbReference type="CDD" id="cd01040">
    <property type="entry name" value="Mb-like"/>
    <property type="match status" value="1"/>
</dbReference>
<dbReference type="GO" id="GO:0020037">
    <property type="term" value="F:heme binding"/>
    <property type="evidence" value="ECO:0007669"/>
    <property type="project" value="InterPro"/>
</dbReference>
<keyword evidence="7" id="KW-0560">Oxidoreductase</keyword>
<dbReference type="KEGG" id="cvn:111128094"/>
<name>A0A8B8DM56_CRAVI</name>
<evidence type="ECO:0000256" key="2">
    <source>
        <dbReference type="ARBA" id="ARBA00004514"/>
    </source>
</evidence>
<evidence type="ECO:0000256" key="3">
    <source>
        <dbReference type="ARBA" id="ARBA00022448"/>
    </source>
</evidence>
<dbReference type="GO" id="GO:0016491">
    <property type="term" value="F:oxidoreductase activity"/>
    <property type="evidence" value="ECO:0007669"/>
    <property type="project" value="UniProtKB-KW"/>
</dbReference>
<evidence type="ECO:0000256" key="10">
    <source>
        <dbReference type="ARBA" id="ARBA00044549"/>
    </source>
</evidence>
<evidence type="ECO:0000256" key="4">
    <source>
        <dbReference type="ARBA" id="ARBA00022490"/>
    </source>
</evidence>
<evidence type="ECO:0000256" key="11">
    <source>
        <dbReference type="ARBA" id="ARBA00045651"/>
    </source>
</evidence>
<evidence type="ECO:0000256" key="8">
    <source>
        <dbReference type="ARBA" id="ARBA00023004"/>
    </source>
</evidence>
<keyword evidence="15" id="KW-1185">Reference proteome</keyword>
<dbReference type="Proteomes" id="UP000694844">
    <property type="component" value="Chromosome 4"/>
</dbReference>
<keyword evidence="3 13" id="KW-0813">Transport</keyword>
<reference evidence="16" key="1">
    <citation type="submission" date="2025-08" db="UniProtKB">
        <authorList>
            <consortium name="RefSeq"/>
        </authorList>
    </citation>
    <scope>IDENTIFICATION</scope>
    <source>
        <tissue evidence="16">Whole sample</tissue>
    </source>
</reference>
<dbReference type="GeneID" id="111128094"/>
<dbReference type="Pfam" id="PF00042">
    <property type="entry name" value="Globin"/>
    <property type="match status" value="1"/>
</dbReference>
<evidence type="ECO:0000256" key="13">
    <source>
        <dbReference type="RuleBase" id="RU000356"/>
    </source>
</evidence>
<evidence type="ECO:0000313" key="16">
    <source>
        <dbReference type="RefSeq" id="XP_022329252.1"/>
    </source>
</evidence>
<comment type="subcellular location">
    <subcellularLocation>
        <location evidence="2">Cytoplasm</location>
        <location evidence="2">Cytosol</location>
    </subcellularLocation>
    <subcellularLocation>
        <location evidence="1">Mitochondrion matrix</location>
    </subcellularLocation>
</comment>
<comment type="function">
    <text evidence="11">Monomeric globin with a bis-histidyl six-coordinate heme-iron atom through which it can bind dioxygen, carbon monoxide and nitric oxide. Could help transport oxygen and increase its availability to the metabolically active neuronal tissues, though its low quantity in tissues as well as its high affinity for dioxygen, which may limit its oxygen-releasing ability, argue against it. The ferrous/deoxygenated form exhibits a nitrite reductase activity and it could produce nitric oxide which in turn inhibits cellular respiration in response to hypoxia. In its ferrous/deoxygenated state, it may also exhibit GDI (Guanine nucleotide Dissociation Inhibitor) activity toward heterotrimeric G-alpha proteins, thereby regulating signal transduction to facilitate neuroprotective responses in the wake of hypoxia and associated oxidative stress.</text>
</comment>
<dbReference type="InterPro" id="IPR009050">
    <property type="entry name" value="Globin-like_sf"/>
</dbReference>
<keyword evidence="9" id="KW-0496">Mitochondrion</keyword>
<dbReference type="PRINTS" id="PR01907">
    <property type="entry name" value="WORMGLOBIN"/>
</dbReference>
<evidence type="ECO:0000256" key="7">
    <source>
        <dbReference type="ARBA" id="ARBA00023002"/>
    </source>
</evidence>
<dbReference type="Gene3D" id="1.10.490.10">
    <property type="entry name" value="Globins"/>
    <property type="match status" value="1"/>
</dbReference>
<evidence type="ECO:0000256" key="5">
    <source>
        <dbReference type="ARBA" id="ARBA00022617"/>
    </source>
</evidence>
<proteinExistence type="inferred from homology"/>
<sequence>MGELVHINGLLFLTAEKTMGCTSNKMALTTISEDEKRLVKDSWNIFVSRGNFSDTGSHMYKVLLHENPHLKSLFAFMNVNGAPFDSPMFKSHVRNVFTVIGDAVSHIDDLDSLSPILKDLGVKHQGYGAKREYLEPVGNALLCAIEKQLEEDFTKEVHSAWRTFFAVMSYSFAQGLDENNGNDG</sequence>
<evidence type="ECO:0000256" key="1">
    <source>
        <dbReference type="ARBA" id="ARBA00004305"/>
    </source>
</evidence>
<dbReference type="InterPro" id="IPR000971">
    <property type="entry name" value="Globin"/>
</dbReference>
<evidence type="ECO:0000313" key="15">
    <source>
        <dbReference type="Proteomes" id="UP000694844"/>
    </source>
</evidence>
<protein>
    <recommendedName>
        <fullName evidence="10">Nitrite reductase</fullName>
    </recommendedName>
</protein>
<keyword evidence="6" id="KW-0479">Metal-binding</keyword>
<dbReference type="GO" id="GO:0046872">
    <property type="term" value="F:metal ion binding"/>
    <property type="evidence" value="ECO:0007669"/>
    <property type="project" value="UniProtKB-KW"/>
</dbReference>
<dbReference type="InterPro" id="IPR044399">
    <property type="entry name" value="Mb-like_M"/>
</dbReference>
<feature type="domain" description="Globin" evidence="14">
    <location>
        <begin position="30"/>
        <end position="177"/>
    </location>
</feature>
<dbReference type="RefSeq" id="XP_022329252.1">
    <property type="nucleotide sequence ID" value="XM_022473544.1"/>
</dbReference>
<comment type="catalytic activity">
    <reaction evidence="12">
        <text>Fe(III)-heme b-[protein] + nitric oxide + H2O = Fe(II)-heme b-[protein] + nitrite + 2 H(+)</text>
        <dbReference type="Rhea" id="RHEA:77711"/>
        <dbReference type="Rhea" id="RHEA-COMP:18975"/>
        <dbReference type="Rhea" id="RHEA-COMP:18976"/>
        <dbReference type="ChEBI" id="CHEBI:15377"/>
        <dbReference type="ChEBI" id="CHEBI:15378"/>
        <dbReference type="ChEBI" id="CHEBI:16301"/>
        <dbReference type="ChEBI" id="CHEBI:16480"/>
        <dbReference type="ChEBI" id="CHEBI:55376"/>
        <dbReference type="ChEBI" id="CHEBI:60344"/>
    </reaction>
    <physiologicalReaction direction="right-to-left" evidence="12">
        <dbReference type="Rhea" id="RHEA:77713"/>
    </physiologicalReaction>
</comment>
<comment type="similarity">
    <text evidence="13">Belongs to the globin family.</text>
</comment>
<evidence type="ECO:0000256" key="9">
    <source>
        <dbReference type="ARBA" id="ARBA00023128"/>
    </source>
</evidence>
<dbReference type="PROSITE" id="PS01033">
    <property type="entry name" value="GLOBIN"/>
    <property type="match status" value="1"/>
</dbReference>
<dbReference type="InterPro" id="IPR012292">
    <property type="entry name" value="Globin/Proto"/>
</dbReference>
<gene>
    <name evidence="16" type="primary">LOC111128094</name>
</gene>
<keyword evidence="5 13" id="KW-0349">Heme</keyword>
<dbReference type="PANTHER" id="PTHR46458">
    <property type="entry name" value="BLR2807 PROTEIN"/>
    <property type="match status" value="1"/>
</dbReference>